<dbReference type="Proteomes" id="UP000094527">
    <property type="component" value="Unassembled WGS sequence"/>
</dbReference>
<evidence type="ECO:0000313" key="3">
    <source>
        <dbReference type="Proteomes" id="UP000094527"/>
    </source>
</evidence>
<evidence type="ECO:0000313" key="2">
    <source>
        <dbReference type="EMBL" id="ODN00598.1"/>
    </source>
</evidence>
<feature type="transmembrane region" description="Helical" evidence="1">
    <location>
        <begin position="160"/>
        <end position="180"/>
    </location>
</feature>
<proteinExistence type="predicted"/>
<feature type="transmembrane region" description="Helical" evidence="1">
    <location>
        <begin position="23"/>
        <end position="43"/>
    </location>
</feature>
<dbReference type="AlphaFoldDB" id="A0A1D2N5Q6"/>
<dbReference type="EMBL" id="LJIJ01000197">
    <property type="protein sequence ID" value="ODN00598.1"/>
    <property type="molecule type" value="Genomic_DNA"/>
</dbReference>
<evidence type="ECO:0000256" key="1">
    <source>
        <dbReference type="SAM" id="Phobius"/>
    </source>
</evidence>
<accession>A0A1D2N5Q6</accession>
<keyword evidence="1" id="KW-0812">Transmembrane</keyword>
<keyword evidence="1" id="KW-1133">Transmembrane helix</keyword>
<organism evidence="2 3">
    <name type="scientific">Orchesella cincta</name>
    <name type="common">Springtail</name>
    <name type="synonym">Podura cincta</name>
    <dbReference type="NCBI Taxonomy" id="48709"/>
    <lineage>
        <taxon>Eukaryota</taxon>
        <taxon>Metazoa</taxon>
        <taxon>Ecdysozoa</taxon>
        <taxon>Arthropoda</taxon>
        <taxon>Hexapoda</taxon>
        <taxon>Collembola</taxon>
        <taxon>Entomobryomorpha</taxon>
        <taxon>Entomobryoidea</taxon>
        <taxon>Orchesellidae</taxon>
        <taxon>Orchesellinae</taxon>
        <taxon>Orchesella</taxon>
    </lineage>
</organism>
<reference evidence="2 3" key="1">
    <citation type="journal article" date="2016" name="Genome Biol. Evol.">
        <title>Gene Family Evolution Reflects Adaptation to Soil Environmental Stressors in the Genome of the Collembolan Orchesella cincta.</title>
        <authorList>
            <person name="Faddeeva-Vakhrusheva A."/>
            <person name="Derks M.F."/>
            <person name="Anvar S.Y."/>
            <person name="Agamennone V."/>
            <person name="Suring W."/>
            <person name="Smit S."/>
            <person name="van Straalen N.M."/>
            <person name="Roelofs D."/>
        </authorList>
    </citation>
    <scope>NUCLEOTIDE SEQUENCE [LARGE SCALE GENOMIC DNA]</scope>
    <source>
        <tissue evidence="2">Mixed pool</tissue>
    </source>
</reference>
<feature type="transmembrane region" description="Helical" evidence="1">
    <location>
        <begin position="118"/>
        <end position="140"/>
    </location>
</feature>
<keyword evidence="1" id="KW-0472">Membrane</keyword>
<feature type="transmembrane region" description="Helical" evidence="1">
    <location>
        <begin position="77"/>
        <end position="97"/>
    </location>
</feature>
<name>A0A1D2N5Q6_ORCCI</name>
<keyword evidence="3" id="KW-1185">Reference proteome</keyword>
<sequence length="201" mass="23111">MVEVDVDLVKEVASGEAIFIGKWSLVFFACKILGWMLWIFWWIPNGIFDSIYLEHGCMYSTSPNATLVDDPVERFNFFIDSLVFIGFYVVVILVYYYMHIKSIYDLRGDSTKVKTHRLLCAIAFWIVSELARLGFSNLNLACLTKKSKCIFGFRSTHVSLFPFPLLVFPFRIALSCVANLSKERSVGLTMEFIIHILTTFL</sequence>
<comment type="caution">
    <text evidence="2">The sequence shown here is derived from an EMBL/GenBank/DDBJ whole genome shotgun (WGS) entry which is preliminary data.</text>
</comment>
<protein>
    <submittedName>
        <fullName evidence="2">Uncharacterized protein</fullName>
    </submittedName>
</protein>
<gene>
    <name evidence="2" type="ORF">Ocin01_06076</name>
</gene>